<feature type="transmembrane region" description="Helical" evidence="1">
    <location>
        <begin position="78"/>
        <end position="97"/>
    </location>
</feature>
<dbReference type="EMBL" id="JANIBM010000009">
    <property type="protein sequence ID" value="MCQ8181396.1"/>
    <property type="molecule type" value="Genomic_DNA"/>
</dbReference>
<evidence type="ECO:0000313" key="3">
    <source>
        <dbReference type="Proteomes" id="UP001524569"/>
    </source>
</evidence>
<feature type="transmembrane region" description="Helical" evidence="1">
    <location>
        <begin position="12"/>
        <end position="29"/>
    </location>
</feature>
<evidence type="ECO:0000256" key="1">
    <source>
        <dbReference type="SAM" id="Phobius"/>
    </source>
</evidence>
<proteinExistence type="predicted"/>
<dbReference type="RefSeq" id="WP_256610689.1">
    <property type="nucleotide sequence ID" value="NZ_JANIBM010000009.1"/>
</dbReference>
<organism evidence="2 3">
    <name type="scientific">Methylomonas aurea</name>
    <dbReference type="NCBI Taxonomy" id="2952224"/>
    <lineage>
        <taxon>Bacteria</taxon>
        <taxon>Pseudomonadati</taxon>
        <taxon>Pseudomonadota</taxon>
        <taxon>Gammaproteobacteria</taxon>
        <taxon>Methylococcales</taxon>
        <taxon>Methylococcaceae</taxon>
        <taxon>Methylomonas</taxon>
    </lineage>
</organism>
<gene>
    <name evidence="2" type="ORF">NP603_09780</name>
</gene>
<feature type="transmembrane region" description="Helical" evidence="1">
    <location>
        <begin position="41"/>
        <end position="66"/>
    </location>
</feature>
<comment type="caution">
    <text evidence="2">The sequence shown here is derived from an EMBL/GenBank/DDBJ whole genome shotgun (WGS) entry which is preliminary data.</text>
</comment>
<name>A0ABT1UGP0_9GAMM</name>
<dbReference type="Proteomes" id="UP001524569">
    <property type="component" value="Unassembled WGS sequence"/>
</dbReference>
<reference evidence="2 3" key="1">
    <citation type="submission" date="2022-07" db="EMBL/GenBank/DDBJ databases">
        <title>Methylomonas rivi sp. nov., Methylomonas rosea sp. nov., Methylomonas aureus sp. nov. and Methylomonas subterranea sp. nov., four novel methanotrophs isolated from a freshwater creek and the deep terrestrial subsurface.</title>
        <authorList>
            <person name="Abin C."/>
            <person name="Sankaranarayanan K."/>
            <person name="Garner C."/>
            <person name="Sindelar R."/>
            <person name="Kotary K."/>
            <person name="Garner R."/>
            <person name="Barclay S."/>
            <person name="Lawson P."/>
            <person name="Krumholz L."/>
        </authorList>
    </citation>
    <scope>NUCLEOTIDE SEQUENCE [LARGE SCALE GENOMIC DNA]</scope>
    <source>
        <strain evidence="2 3">SURF-1</strain>
    </source>
</reference>
<keyword evidence="1" id="KW-1133">Transmembrane helix</keyword>
<keyword evidence="1" id="KW-0472">Membrane</keyword>
<keyword evidence="3" id="KW-1185">Reference proteome</keyword>
<evidence type="ECO:0000313" key="2">
    <source>
        <dbReference type="EMBL" id="MCQ8181396.1"/>
    </source>
</evidence>
<protein>
    <submittedName>
        <fullName evidence="2">Uncharacterized protein</fullName>
    </submittedName>
</protein>
<sequence>MNNGTAPQPNRYRTLCRFFLLAAVLPNLLEMLLIFGAPLPFGFVVLVMLSFYYLPVAAIFGDALFLTETVVAPHGIPGLLASFAVYSAPFLVWLLLLSRKR</sequence>
<keyword evidence="1" id="KW-0812">Transmembrane</keyword>
<accession>A0ABT1UGP0</accession>